<dbReference type="Proteomes" id="UP001307760">
    <property type="component" value="Unassembled WGS sequence"/>
</dbReference>
<feature type="transmembrane region" description="Helical" evidence="2">
    <location>
        <begin position="250"/>
        <end position="274"/>
    </location>
</feature>
<evidence type="ECO:0000256" key="2">
    <source>
        <dbReference type="SAM" id="Phobius"/>
    </source>
</evidence>
<keyword evidence="2" id="KW-1133">Transmembrane helix</keyword>
<accession>A0ABU7NX80</accession>
<dbReference type="RefSeq" id="WP_330823256.1">
    <property type="nucleotide sequence ID" value="NZ_JAZBJP010000026.1"/>
</dbReference>
<feature type="region of interest" description="Disordered" evidence="1">
    <location>
        <begin position="1"/>
        <end position="55"/>
    </location>
</feature>
<evidence type="ECO:0000313" key="4">
    <source>
        <dbReference type="Proteomes" id="UP001307760"/>
    </source>
</evidence>
<dbReference type="SUPFAM" id="SSF52540">
    <property type="entry name" value="P-loop containing nucleoside triphosphate hydrolases"/>
    <property type="match status" value="1"/>
</dbReference>
<gene>
    <name evidence="3" type="ORF">V2J85_29660</name>
</gene>
<dbReference type="EMBL" id="JAZBJP010000026">
    <property type="protein sequence ID" value="MEE4423463.1"/>
    <property type="molecule type" value="Genomic_DNA"/>
</dbReference>
<protein>
    <submittedName>
        <fullName evidence="3">ATP/GTP-binding protein</fullName>
    </submittedName>
</protein>
<evidence type="ECO:0000256" key="1">
    <source>
        <dbReference type="SAM" id="MobiDB-lite"/>
    </source>
</evidence>
<sequence>MDTEGTHDARHTRSDQVPRPAQPPELPPRPAAPPRFPDPAAAGQDTAVSGNAVRPGAAPQSPFMAWLSAPRVLAGPGIWAYEHRPRPKDEPHEIAVPQLIAGAVISFLCAWLVWSLLMNDYLGPYWKWPREVMLPDSWKTGNANIVSSFIYMALILGVIVVIFGRVGRWPTLFRRLIAPVTNRLWDRLPSWLAPKDPSALPGGQLIARAVATLVVVWFLWQWCTDQTTESSLLMLQLENLTPVSGQQASYFYYATSYSLIDLGVLLVVFSRFACFSELRHRYVSSDRREVPDARKVAETGARMLEVDQADWAGLREAGAGAAADRLAQEARSGLMNDVDHARLTRAWQSVRVQPSRLPAFIDSVQKHGSAACLHPSGARDLTNRTARHDLLTSQVRIGTASTDVRNPYDRRGTGFALAPDVLGTSLLAVGPAGSGKTTRLVRPLVEALCLQALAGRAAVVSVGTAGTAPAPDDAFDAVVKIGHRDAQCDLDLYGGTTDTDEAAAILAEALVGDLVATSPGGDGRRAATVLGQLLGPFRAAHGRFPAVPELRELLDGSQEAMAGLRAALEAAGERSALRELDARERQAERPGDPGMMLADRIAVLDRPAFEGFFDPTGQSRQVSLRALDHPLRVRIDLPERGHADASRILARLVLAQFTECAVNRPDRSLFACVVIDDASHVITQEALRGLQRLRTANAGAVLTLRGLDDVPESLRGALLGTVGCRVAFAGVTTWDGARFAEVWGKAWVETKDVTDRQIVSDEPFTKVLHSIRRLVTGKNVTAKAVTVRTVERERWSASDLANSVPPGHAVLSVTSVSGESAPPVLVDLRP</sequence>
<keyword evidence="4" id="KW-1185">Reference proteome</keyword>
<keyword evidence="2" id="KW-0472">Membrane</keyword>
<feature type="compositionally biased region" description="Pro residues" evidence="1">
    <location>
        <begin position="20"/>
        <end position="37"/>
    </location>
</feature>
<name>A0ABU7NX80_9ACTN</name>
<dbReference type="Gene3D" id="3.40.50.300">
    <property type="entry name" value="P-loop containing nucleotide triphosphate hydrolases"/>
    <property type="match status" value="1"/>
</dbReference>
<proteinExistence type="predicted"/>
<feature type="transmembrane region" description="Helical" evidence="2">
    <location>
        <begin position="145"/>
        <end position="166"/>
    </location>
</feature>
<organism evidence="3 4">
    <name type="scientific">Streptomyces bugieae</name>
    <dbReference type="NCBI Taxonomy" id="3098223"/>
    <lineage>
        <taxon>Bacteria</taxon>
        <taxon>Bacillati</taxon>
        <taxon>Actinomycetota</taxon>
        <taxon>Actinomycetes</taxon>
        <taxon>Kitasatosporales</taxon>
        <taxon>Streptomycetaceae</taxon>
        <taxon>Streptomyces</taxon>
    </lineage>
</organism>
<keyword evidence="2" id="KW-0812">Transmembrane</keyword>
<feature type="compositionally biased region" description="Basic and acidic residues" evidence="1">
    <location>
        <begin position="1"/>
        <end position="16"/>
    </location>
</feature>
<feature type="transmembrane region" description="Helical" evidence="2">
    <location>
        <begin position="94"/>
        <end position="117"/>
    </location>
</feature>
<dbReference type="InterPro" id="IPR027417">
    <property type="entry name" value="P-loop_NTPase"/>
</dbReference>
<reference evidence="3 4" key="1">
    <citation type="submission" date="2023-12" db="EMBL/GenBank/DDBJ databases">
        <title>30 novel species of actinomycetes from the DSMZ collection.</title>
        <authorList>
            <person name="Nouioui I."/>
        </authorList>
    </citation>
    <scope>NUCLEOTIDE SEQUENCE [LARGE SCALE GENOMIC DNA]</scope>
    <source>
        <strain evidence="3 4">DSM 41528</strain>
    </source>
</reference>
<evidence type="ECO:0000313" key="3">
    <source>
        <dbReference type="EMBL" id="MEE4423463.1"/>
    </source>
</evidence>
<comment type="caution">
    <text evidence="3">The sequence shown here is derived from an EMBL/GenBank/DDBJ whole genome shotgun (WGS) entry which is preliminary data.</text>
</comment>